<dbReference type="eggNOG" id="KOG2090">
    <property type="taxonomic scope" value="Eukaryota"/>
</dbReference>
<organism evidence="10">
    <name type="scientific">Salpingoeca rosetta (strain ATCC 50818 / BSB-021)</name>
    <dbReference type="NCBI Taxonomy" id="946362"/>
    <lineage>
        <taxon>Eukaryota</taxon>
        <taxon>Choanoflagellata</taxon>
        <taxon>Craspedida</taxon>
        <taxon>Salpingoecidae</taxon>
        <taxon>Salpingoeca</taxon>
    </lineage>
</organism>
<name>F2U7T5_SALR5</name>
<dbReference type="GeneID" id="16075246"/>
<dbReference type="GO" id="GO:0005739">
    <property type="term" value="C:mitochondrion"/>
    <property type="evidence" value="ECO:0007669"/>
    <property type="project" value="TreeGrafter"/>
</dbReference>
<keyword evidence="5 7" id="KW-0862">Zinc</keyword>
<dbReference type="InParanoid" id="F2U7T5"/>
<dbReference type="InterPro" id="IPR024077">
    <property type="entry name" value="Neurolysin/TOP_dom2"/>
</dbReference>
<dbReference type="KEGG" id="sre:PTSG_04569"/>
<dbReference type="Pfam" id="PF01432">
    <property type="entry name" value="Peptidase_M3"/>
    <property type="match status" value="1"/>
</dbReference>
<dbReference type="RefSeq" id="XP_004994663.1">
    <property type="nucleotide sequence ID" value="XM_004994606.1"/>
</dbReference>
<protein>
    <recommendedName>
        <fullName evidence="8">Peptidase M3A/M3B catalytic domain-containing protein</fullName>
    </recommendedName>
</protein>
<sequence>MLQYFLREYDVVSKFAVHPHTKKPISRELHAAMIQESTRFWAIDAEHTLFLAALDQHYHSADFMASPDLQRGLQRISEDYLSTLPDNVPRYRTFRHLTSYASSYYSYPWCQAMAGFIWSECFQSRPLDRHTGERYREHILAPGSSGNEWRRIEHMIGFKPSVQDLAEGLSRP</sequence>
<dbReference type="PANTHER" id="PTHR11804:SF79">
    <property type="entry name" value="MITOCHONDRIAL INTERMEDIATE PEPTIDASE"/>
    <property type="match status" value="1"/>
</dbReference>
<dbReference type="InterPro" id="IPR001567">
    <property type="entry name" value="Pept_M3A_M3B_dom"/>
</dbReference>
<evidence type="ECO:0000256" key="5">
    <source>
        <dbReference type="ARBA" id="ARBA00022833"/>
    </source>
</evidence>
<dbReference type="GO" id="GO:0006518">
    <property type="term" value="P:peptide metabolic process"/>
    <property type="evidence" value="ECO:0007669"/>
    <property type="project" value="TreeGrafter"/>
</dbReference>
<evidence type="ECO:0000313" key="9">
    <source>
        <dbReference type="EMBL" id="EGD72840.1"/>
    </source>
</evidence>
<keyword evidence="4 7" id="KW-0378">Hydrolase</keyword>
<dbReference type="GO" id="GO:0006627">
    <property type="term" value="P:protein processing involved in protein targeting to mitochondrion"/>
    <property type="evidence" value="ECO:0007669"/>
    <property type="project" value="TreeGrafter"/>
</dbReference>
<dbReference type="GO" id="GO:0004222">
    <property type="term" value="F:metalloendopeptidase activity"/>
    <property type="evidence" value="ECO:0007669"/>
    <property type="project" value="InterPro"/>
</dbReference>
<gene>
    <name evidence="9" type="ORF">PTSG_04569</name>
</gene>
<evidence type="ECO:0000256" key="3">
    <source>
        <dbReference type="ARBA" id="ARBA00022723"/>
    </source>
</evidence>
<evidence type="ECO:0000256" key="1">
    <source>
        <dbReference type="ARBA" id="ARBA00006040"/>
    </source>
</evidence>
<dbReference type="STRING" id="946362.F2U7T5"/>
<evidence type="ECO:0000256" key="4">
    <source>
        <dbReference type="ARBA" id="ARBA00022801"/>
    </source>
</evidence>
<evidence type="ECO:0000256" key="2">
    <source>
        <dbReference type="ARBA" id="ARBA00022670"/>
    </source>
</evidence>
<keyword evidence="2 7" id="KW-0645">Protease</keyword>
<keyword evidence="6 7" id="KW-0482">Metalloprotease</keyword>
<comment type="cofactor">
    <cofactor evidence="7">
        <name>Zn(2+)</name>
        <dbReference type="ChEBI" id="CHEBI:29105"/>
    </cofactor>
    <text evidence="7">Binds 1 zinc ion.</text>
</comment>
<evidence type="ECO:0000256" key="6">
    <source>
        <dbReference type="ARBA" id="ARBA00023049"/>
    </source>
</evidence>
<dbReference type="GO" id="GO:0046872">
    <property type="term" value="F:metal ion binding"/>
    <property type="evidence" value="ECO:0007669"/>
    <property type="project" value="UniProtKB-UniRule"/>
</dbReference>
<dbReference type="EMBL" id="GL832964">
    <property type="protein sequence ID" value="EGD72840.1"/>
    <property type="molecule type" value="Genomic_DNA"/>
</dbReference>
<dbReference type="Proteomes" id="UP000007799">
    <property type="component" value="Unassembled WGS sequence"/>
</dbReference>
<proteinExistence type="inferred from homology"/>
<dbReference type="Gene3D" id="1.10.1370.10">
    <property type="entry name" value="Neurolysin, domain 3"/>
    <property type="match status" value="1"/>
</dbReference>
<feature type="domain" description="Peptidase M3A/M3B catalytic" evidence="8">
    <location>
        <begin position="1"/>
        <end position="168"/>
    </location>
</feature>
<comment type="similarity">
    <text evidence="1 7">Belongs to the peptidase M3 family.</text>
</comment>
<keyword evidence="3 7" id="KW-0479">Metal-binding</keyword>
<dbReference type="PANTHER" id="PTHR11804">
    <property type="entry name" value="PROTEASE M3 THIMET OLIGOPEPTIDASE-RELATED"/>
    <property type="match status" value="1"/>
</dbReference>
<evidence type="ECO:0000259" key="8">
    <source>
        <dbReference type="Pfam" id="PF01432"/>
    </source>
</evidence>
<keyword evidence="10" id="KW-1185">Reference proteome</keyword>
<accession>F2U7T5</accession>
<dbReference type="AlphaFoldDB" id="F2U7T5"/>
<dbReference type="SUPFAM" id="SSF55486">
    <property type="entry name" value="Metalloproteases ('zincins'), catalytic domain"/>
    <property type="match status" value="1"/>
</dbReference>
<evidence type="ECO:0000256" key="7">
    <source>
        <dbReference type="RuleBase" id="RU003435"/>
    </source>
</evidence>
<dbReference type="OrthoDB" id="17530at2759"/>
<evidence type="ECO:0000313" key="10">
    <source>
        <dbReference type="Proteomes" id="UP000007799"/>
    </source>
</evidence>
<dbReference type="InterPro" id="IPR045090">
    <property type="entry name" value="Pept_M3A_M3B"/>
</dbReference>
<reference evidence="9" key="1">
    <citation type="submission" date="2009-08" db="EMBL/GenBank/DDBJ databases">
        <title>Annotation of Salpingoeca rosetta.</title>
        <authorList>
            <consortium name="The Broad Institute Genome Sequencing Platform"/>
            <person name="Russ C."/>
            <person name="Cuomo C."/>
            <person name="Burger G."/>
            <person name="Gray M.W."/>
            <person name="Holland P.W.H."/>
            <person name="King N."/>
            <person name="Lang F.B.F."/>
            <person name="Roger A.J."/>
            <person name="Ruiz-Trillo I."/>
            <person name="Young S.K."/>
            <person name="Zeng Q."/>
            <person name="Gargeya S."/>
            <person name="Alvarado L."/>
            <person name="Berlin A."/>
            <person name="Chapman S.B."/>
            <person name="Chen Z."/>
            <person name="Freedman E."/>
            <person name="Gellesch M."/>
            <person name="Goldberg J."/>
            <person name="Griggs A."/>
            <person name="Gujja S."/>
            <person name="Heilman E."/>
            <person name="Heiman D."/>
            <person name="Howarth C."/>
            <person name="Mehta T."/>
            <person name="Neiman D."/>
            <person name="Pearson M."/>
            <person name="Roberts A."/>
            <person name="Saif S."/>
            <person name="Shea T."/>
            <person name="Shenoy N."/>
            <person name="Sisk P."/>
            <person name="Stolte C."/>
            <person name="Sykes S."/>
            <person name="White J."/>
            <person name="Yandava C."/>
            <person name="Haas B."/>
            <person name="Nusbaum C."/>
            <person name="Birren B."/>
        </authorList>
    </citation>
    <scope>NUCLEOTIDE SEQUENCE [LARGE SCALE GENOMIC DNA]</scope>
    <source>
        <strain evidence="9">ATCC 50818</strain>
    </source>
</reference>